<keyword evidence="1" id="KW-0805">Transcription regulation</keyword>
<name>A0A0R1WCU0_9LACO</name>
<dbReference type="PANTHER" id="PTHR43280">
    <property type="entry name" value="ARAC-FAMILY TRANSCRIPTIONAL REGULATOR"/>
    <property type="match status" value="1"/>
</dbReference>
<evidence type="ECO:0000313" key="6">
    <source>
        <dbReference type="Proteomes" id="UP000050973"/>
    </source>
</evidence>
<proteinExistence type="predicted"/>
<dbReference type="InterPro" id="IPR018062">
    <property type="entry name" value="HTH_AraC-typ_CS"/>
</dbReference>
<dbReference type="Proteomes" id="UP000050973">
    <property type="component" value="Unassembled WGS sequence"/>
</dbReference>
<sequence length="392" mass="44310">MNLLTQYLATANFAYSILNNGQLIKKDKDNFLAGTFNPLLFIHNHVPRRLITLYKLKEHNLTLVVLKSKETYYLLGPLIVKSVDSKALATPFLLSNGHFKQFSQDQLITIINLCINLLGAYVRPRKIRSRCFHPTDVNLSLKGTAFVSLNENGAHVNYAFEKQVNDALLDNNPAGIHTALKLLYNSGRIGILSDKGTLRNLIDFGIIVISTNIRIALRNGMNFELAYGLNDYYVRRLEQQTSVHAVIKCIEDNLIDLSQQINHNVTAGQPPIIVRAVRIISSTPQRNLSVNQLASQLNTSPNYFSAFFKKQMGVTFTQFKMLVKINAAIVLLESTNMSIAEIASYLNFNDQAYLSNQFKKYTSYSPNQVRNNPILVDNWSLYLSQFHPPLII</sequence>
<evidence type="ECO:0000256" key="2">
    <source>
        <dbReference type="ARBA" id="ARBA00023125"/>
    </source>
</evidence>
<evidence type="ECO:0000313" key="5">
    <source>
        <dbReference type="EMBL" id="KRM15758.1"/>
    </source>
</evidence>
<comment type="caution">
    <text evidence="5">The sequence shown here is derived from an EMBL/GenBank/DDBJ whole genome shotgun (WGS) entry which is preliminary data.</text>
</comment>
<gene>
    <name evidence="5" type="ORF">FC49_GL001865</name>
</gene>
<reference evidence="5 6" key="1">
    <citation type="journal article" date="2015" name="Genome Announc.">
        <title>Expanding the biotechnology potential of lactobacilli through comparative genomics of 213 strains and associated genera.</title>
        <authorList>
            <person name="Sun Z."/>
            <person name="Harris H.M."/>
            <person name="McCann A."/>
            <person name="Guo C."/>
            <person name="Argimon S."/>
            <person name="Zhang W."/>
            <person name="Yang X."/>
            <person name="Jeffery I.B."/>
            <person name="Cooney J.C."/>
            <person name="Kagawa T.F."/>
            <person name="Liu W."/>
            <person name="Song Y."/>
            <person name="Salvetti E."/>
            <person name="Wrobel A."/>
            <person name="Rasinkangas P."/>
            <person name="Parkhill J."/>
            <person name="Rea M.C."/>
            <person name="O'Sullivan O."/>
            <person name="Ritari J."/>
            <person name="Douillard F.P."/>
            <person name="Paul Ross R."/>
            <person name="Yang R."/>
            <person name="Briner A.E."/>
            <person name="Felis G.E."/>
            <person name="de Vos W.M."/>
            <person name="Barrangou R."/>
            <person name="Klaenhammer T.R."/>
            <person name="Caufield P.W."/>
            <person name="Cui Y."/>
            <person name="Zhang H."/>
            <person name="O'Toole P.W."/>
        </authorList>
    </citation>
    <scope>NUCLEOTIDE SEQUENCE [LARGE SCALE GENOMIC DNA]</scope>
    <source>
        <strain evidence="5 6">DSM 4864</strain>
    </source>
</reference>
<dbReference type="Pfam" id="PF12833">
    <property type="entry name" value="HTH_18"/>
    <property type="match status" value="1"/>
</dbReference>
<dbReference type="InterPro" id="IPR009057">
    <property type="entry name" value="Homeodomain-like_sf"/>
</dbReference>
<dbReference type="Gene3D" id="1.10.10.60">
    <property type="entry name" value="Homeodomain-like"/>
    <property type="match status" value="1"/>
</dbReference>
<dbReference type="SMART" id="SM00342">
    <property type="entry name" value="HTH_ARAC"/>
    <property type="match status" value="1"/>
</dbReference>
<dbReference type="EMBL" id="AZGE01000008">
    <property type="protein sequence ID" value="KRM15758.1"/>
    <property type="molecule type" value="Genomic_DNA"/>
</dbReference>
<dbReference type="GO" id="GO:0003700">
    <property type="term" value="F:DNA-binding transcription factor activity"/>
    <property type="evidence" value="ECO:0007669"/>
    <property type="project" value="InterPro"/>
</dbReference>
<protein>
    <submittedName>
        <fullName evidence="5">AraC family transcriptional regulator</fullName>
    </submittedName>
</protein>
<accession>A0A0R1WCU0</accession>
<dbReference type="PATRIC" id="fig|1423779.3.peg.1932"/>
<dbReference type="AlphaFoldDB" id="A0A0R1WCU0"/>
<keyword evidence="2" id="KW-0238">DNA-binding</keyword>
<dbReference type="PANTHER" id="PTHR43280:SF28">
    <property type="entry name" value="HTH-TYPE TRANSCRIPTIONAL ACTIVATOR RHAS"/>
    <property type="match status" value="1"/>
</dbReference>
<evidence type="ECO:0000259" key="4">
    <source>
        <dbReference type="PROSITE" id="PS01124"/>
    </source>
</evidence>
<dbReference type="RefSeq" id="WP_056984423.1">
    <property type="nucleotide sequence ID" value="NZ_AZGE01000008.1"/>
</dbReference>
<dbReference type="InterPro" id="IPR018060">
    <property type="entry name" value="HTH_AraC"/>
</dbReference>
<dbReference type="PROSITE" id="PS01124">
    <property type="entry name" value="HTH_ARAC_FAMILY_2"/>
    <property type="match status" value="1"/>
</dbReference>
<dbReference type="PROSITE" id="PS00041">
    <property type="entry name" value="HTH_ARAC_FAMILY_1"/>
    <property type="match status" value="1"/>
</dbReference>
<dbReference type="GO" id="GO:0043565">
    <property type="term" value="F:sequence-specific DNA binding"/>
    <property type="evidence" value="ECO:0007669"/>
    <property type="project" value="InterPro"/>
</dbReference>
<evidence type="ECO:0000256" key="3">
    <source>
        <dbReference type="ARBA" id="ARBA00023163"/>
    </source>
</evidence>
<evidence type="ECO:0000256" key="1">
    <source>
        <dbReference type="ARBA" id="ARBA00023015"/>
    </source>
</evidence>
<feature type="domain" description="HTH araC/xylS-type" evidence="4">
    <location>
        <begin position="274"/>
        <end position="372"/>
    </location>
</feature>
<organism evidence="5 6">
    <name type="scientific">Limosilactobacillus oris DSM 4864</name>
    <dbReference type="NCBI Taxonomy" id="1423779"/>
    <lineage>
        <taxon>Bacteria</taxon>
        <taxon>Bacillati</taxon>
        <taxon>Bacillota</taxon>
        <taxon>Bacilli</taxon>
        <taxon>Lactobacillales</taxon>
        <taxon>Lactobacillaceae</taxon>
        <taxon>Limosilactobacillus</taxon>
    </lineage>
</organism>
<dbReference type="SUPFAM" id="SSF46689">
    <property type="entry name" value="Homeodomain-like"/>
    <property type="match status" value="2"/>
</dbReference>
<keyword evidence="3" id="KW-0804">Transcription</keyword>